<evidence type="ECO:0000313" key="5">
    <source>
        <dbReference type="EMBL" id="NIJ10434.1"/>
    </source>
</evidence>
<dbReference type="Proteomes" id="UP000545493">
    <property type="component" value="Unassembled WGS sequence"/>
</dbReference>
<evidence type="ECO:0000256" key="2">
    <source>
        <dbReference type="ARBA" id="ARBA00023002"/>
    </source>
</evidence>
<reference evidence="5 6" key="1">
    <citation type="submission" date="2020-03" db="EMBL/GenBank/DDBJ databases">
        <title>Sequencing the genomes of 1000 actinobacteria strains.</title>
        <authorList>
            <person name="Klenk H.-P."/>
        </authorList>
    </citation>
    <scope>NUCLEOTIDE SEQUENCE [LARGE SCALE GENOMIC DNA]</scope>
    <source>
        <strain evidence="5 6">DSM 45685</strain>
    </source>
</reference>
<dbReference type="PRINTS" id="PR00080">
    <property type="entry name" value="SDRFAMILY"/>
</dbReference>
<dbReference type="InterPro" id="IPR057326">
    <property type="entry name" value="KR_dom"/>
</dbReference>
<dbReference type="PROSITE" id="PS00061">
    <property type="entry name" value="ADH_SHORT"/>
    <property type="match status" value="1"/>
</dbReference>
<evidence type="ECO:0000313" key="6">
    <source>
        <dbReference type="Proteomes" id="UP000545493"/>
    </source>
</evidence>
<dbReference type="InterPro" id="IPR020904">
    <property type="entry name" value="Sc_DH/Rdtase_CS"/>
</dbReference>
<dbReference type="InterPro" id="IPR036291">
    <property type="entry name" value="NAD(P)-bd_dom_sf"/>
</dbReference>
<gene>
    <name evidence="5" type="ORF">FHU38_000778</name>
</gene>
<organism evidence="5 6">
    <name type="scientific">Saccharomonospora amisosensis</name>
    <dbReference type="NCBI Taxonomy" id="1128677"/>
    <lineage>
        <taxon>Bacteria</taxon>
        <taxon>Bacillati</taxon>
        <taxon>Actinomycetota</taxon>
        <taxon>Actinomycetes</taxon>
        <taxon>Pseudonocardiales</taxon>
        <taxon>Pseudonocardiaceae</taxon>
        <taxon>Saccharomonospora</taxon>
    </lineage>
</organism>
<dbReference type="EMBL" id="JAAOYM010000001">
    <property type="protein sequence ID" value="NIJ10434.1"/>
    <property type="molecule type" value="Genomic_DNA"/>
</dbReference>
<dbReference type="SUPFAM" id="SSF51735">
    <property type="entry name" value="NAD(P)-binding Rossmann-fold domains"/>
    <property type="match status" value="1"/>
</dbReference>
<comment type="similarity">
    <text evidence="1 3">Belongs to the short-chain dehydrogenases/reductases (SDR) family.</text>
</comment>
<keyword evidence="2" id="KW-0560">Oxidoreductase</keyword>
<evidence type="ECO:0000256" key="1">
    <source>
        <dbReference type="ARBA" id="ARBA00006484"/>
    </source>
</evidence>
<dbReference type="PRINTS" id="PR00081">
    <property type="entry name" value="GDHRDH"/>
</dbReference>
<dbReference type="Gene3D" id="3.40.50.720">
    <property type="entry name" value="NAD(P)-binding Rossmann-like Domain"/>
    <property type="match status" value="1"/>
</dbReference>
<proteinExistence type="inferred from homology"/>
<dbReference type="RefSeq" id="WP_167166551.1">
    <property type="nucleotide sequence ID" value="NZ_JAAOYM010000001.1"/>
</dbReference>
<feature type="domain" description="Ketoreductase" evidence="4">
    <location>
        <begin position="14"/>
        <end position="193"/>
    </location>
</feature>
<dbReference type="SMART" id="SM00822">
    <property type="entry name" value="PKS_KR"/>
    <property type="match status" value="1"/>
</dbReference>
<dbReference type="InterPro" id="IPR051687">
    <property type="entry name" value="Peroxisomal_Beta-Oxidation"/>
</dbReference>
<dbReference type="PANTHER" id="PTHR45024">
    <property type="entry name" value="DEHYDROGENASES, SHORT CHAIN"/>
    <property type="match status" value="1"/>
</dbReference>
<dbReference type="InterPro" id="IPR002347">
    <property type="entry name" value="SDR_fam"/>
</dbReference>
<dbReference type="GO" id="GO:0016491">
    <property type="term" value="F:oxidoreductase activity"/>
    <property type="evidence" value="ECO:0007669"/>
    <property type="project" value="UniProtKB-KW"/>
</dbReference>
<evidence type="ECO:0000256" key="3">
    <source>
        <dbReference type="RuleBase" id="RU000363"/>
    </source>
</evidence>
<evidence type="ECO:0000259" key="4">
    <source>
        <dbReference type="SMART" id="SM00822"/>
    </source>
</evidence>
<dbReference type="AlphaFoldDB" id="A0A7X5ZP81"/>
<dbReference type="Pfam" id="PF00106">
    <property type="entry name" value="adh_short"/>
    <property type="match status" value="1"/>
</dbReference>
<protein>
    <submittedName>
        <fullName evidence="5">NAD(P)-dependent dehydrogenase (Short-subunit alcohol dehydrogenase family)</fullName>
    </submittedName>
</protein>
<dbReference type="PANTHER" id="PTHR45024:SF2">
    <property type="entry name" value="SCP2 DOMAIN-CONTAINING PROTEIN"/>
    <property type="match status" value="1"/>
</dbReference>
<name>A0A7X5ZP81_9PSEU</name>
<accession>A0A7X5ZP81</accession>
<comment type="caution">
    <text evidence="5">The sequence shown here is derived from an EMBL/GenBank/DDBJ whole genome shotgun (WGS) entry which is preliminary data.</text>
</comment>
<keyword evidence="6" id="KW-1185">Reference proteome</keyword>
<sequence length="290" mass="30174">MSNESPISTETEQRVAVVTGAGGALGRSHALHLAGRGMAVVVNDVTDPEPVVREVCAAGGRAVGVSAGVDTWKGGEQIVEKALAEFGRLDVVVNNAGILRDKSFGKLTREMVESVLAVHLHGAFHVTKAAWPHLVERGGSVVMTSSGSGLYGNFGQANYGAAKMGLVGLTRVLALEGVRAGVRVNAIAPLARSGMTEDVLPAEVLERLDPVWVSPLVGWLADPACALNGQIWSVAGGRYARVAVVEGPGVVFDHVPTPEELAAAEGLSQLEPWTEPGSLADQVKLLSLDQ</sequence>